<dbReference type="PANTHER" id="PTHR37019">
    <property type="entry name" value="CHROMOSOME 1, WHOLE GENOME SHOTGUN SEQUENCE"/>
    <property type="match status" value="1"/>
</dbReference>
<feature type="transmembrane region" description="Helical" evidence="2">
    <location>
        <begin position="59"/>
        <end position="80"/>
    </location>
</feature>
<evidence type="ECO:0000256" key="2">
    <source>
        <dbReference type="SAM" id="Phobius"/>
    </source>
</evidence>
<evidence type="ECO:0000256" key="1">
    <source>
        <dbReference type="SAM" id="MobiDB-lite"/>
    </source>
</evidence>
<gene>
    <name evidence="4" type="ORF">IAR55_006075</name>
</gene>
<feature type="transmembrane region" description="Helical" evidence="2">
    <location>
        <begin position="133"/>
        <end position="153"/>
    </location>
</feature>
<feature type="compositionally biased region" description="Basic and acidic residues" evidence="1">
    <location>
        <begin position="204"/>
        <end position="214"/>
    </location>
</feature>
<keyword evidence="5" id="KW-1185">Reference proteome</keyword>
<name>A0AAW0YTW6_9TREE</name>
<dbReference type="PANTHER" id="PTHR37019:SF2">
    <property type="entry name" value="EXPERA DOMAIN-CONTAINING PROTEIN"/>
    <property type="match status" value="1"/>
</dbReference>
<keyword evidence="2" id="KW-0472">Membrane</keyword>
<feature type="compositionally biased region" description="Basic residues" evidence="1">
    <location>
        <begin position="215"/>
        <end position="224"/>
    </location>
</feature>
<evidence type="ECO:0000313" key="5">
    <source>
        <dbReference type="Proteomes" id="UP001388673"/>
    </source>
</evidence>
<feature type="domain" description="DUF7704" evidence="3">
    <location>
        <begin position="3"/>
        <end position="156"/>
    </location>
</feature>
<evidence type="ECO:0000259" key="3">
    <source>
        <dbReference type="Pfam" id="PF24803"/>
    </source>
</evidence>
<dbReference type="Pfam" id="PF24803">
    <property type="entry name" value="DUF7704"/>
    <property type="match status" value="1"/>
</dbReference>
<comment type="caution">
    <text evidence="4">The sequence shown here is derived from an EMBL/GenBank/DDBJ whole genome shotgun (WGS) entry which is preliminary data.</text>
</comment>
<accession>A0AAW0YTW6</accession>
<dbReference type="InterPro" id="IPR056121">
    <property type="entry name" value="DUF7704"/>
</dbReference>
<sequence>MSSVLPDGYYYFFWFLEPALTIAGGISAIFDPKGFGGNLLPGHIERATKDIGTTSRGQMIVCELGSCFVLLALISLSLFYLFKHHLEHQPAIQETMIRGLLVPLAIADLLHIAVTLLPLPISHLKSPSQWTHILHCTVWITLTLFVVRISWLLGIGRKTCDKPASISRESSTRITTQAQTQRPIPLPTSQSQIQVEQLITDTLSDERPEEEVKPLPKKRGRPRKTPVADN</sequence>
<feature type="region of interest" description="Disordered" evidence="1">
    <location>
        <begin position="162"/>
        <end position="230"/>
    </location>
</feature>
<feature type="compositionally biased region" description="Low complexity" evidence="1">
    <location>
        <begin position="165"/>
        <end position="176"/>
    </location>
</feature>
<dbReference type="AlphaFoldDB" id="A0AAW0YTW6"/>
<keyword evidence="2" id="KW-0812">Transmembrane</keyword>
<evidence type="ECO:0000313" key="4">
    <source>
        <dbReference type="EMBL" id="KAK8845362.1"/>
    </source>
</evidence>
<organism evidence="4 5">
    <name type="scientific">Kwoniella newhampshirensis</name>
    <dbReference type="NCBI Taxonomy" id="1651941"/>
    <lineage>
        <taxon>Eukaryota</taxon>
        <taxon>Fungi</taxon>
        <taxon>Dikarya</taxon>
        <taxon>Basidiomycota</taxon>
        <taxon>Agaricomycotina</taxon>
        <taxon>Tremellomycetes</taxon>
        <taxon>Tremellales</taxon>
        <taxon>Cryptococcaceae</taxon>
        <taxon>Kwoniella</taxon>
    </lineage>
</organism>
<protein>
    <recommendedName>
        <fullName evidence="3">DUF7704 domain-containing protein</fullName>
    </recommendedName>
</protein>
<keyword evidence="2" id="KW-1133">Transmembrane helix</keyword>
<feature type="transmembrane region" description="Helical" evidence="2">
    <location>
        <begin position="100"/>
        <end position="121"/>
    </location>
</feature>
<reference evidence="4 5" key="1">
    <citation type="journal article" date="2024" name="bioRxiv">
        <title>Comparative genomics of Cryptococcus and Kwoniella reveals pathogenesis evolution and contrasting karyotype dynamics via intercentromeric recombination or chromosome fusion.</title>
        <authorList>
            <person name="Coelho M.A."/>
            <person name="David-Palma M."/>
            <person name="Shea T."/>
            <person name="Bowers K."/>
            <person name="McGinley-Smith S."/>
            <person name="Mohammad A.W."/>
            <person name="Gnirke A."/>
            <person name="Yurkov A.M."/>
            <person name="Nowrousian M."/>
            <person name="Sun S."/>
            <person name="Cuomo C.A."/>
            <person name="Heitman J."/>
        </authorList>
    </citation>
    <scope>NUCLEOTIDE SEQUENCE [LARGE SCALE GENOMIC DNA]</scope>
    <source>
        <strain evidence="4 5">CBS 13917</strain>
    </source>
</reference>
<proteinExistence type="predicted"/>
<dbReference type="GeneID" id="92183333"/>
<dbReference type="RefSeq" id="XP_066800170.1">
    <property type="nucleotide sequence ID" value="XM_066949162.1"/>
</dbReference>
<dbReference type="KEGG" id="kne:92183333"/>
<dbReference type="EMBL" id="JBCAWK010000012">
    <property type="protein sequence ID" value="KAK8845362.1"/>
    <property type="molecule type" value="Genomic_DNA"/>
</dbReference>
<dbReference type="Proteomes" id="UP001388673">
    <property type="component" value="Unassembled WGS sequence"/>
</dbReference>
<feature type="compositionally biased region" description="Polar residues" evidence="1">
    <location>
        <begin position="177"/>
        <end position="202"/>
    </location>
</feature>
<feature type="transmembrane region" description="Helical" evidence="2">
    <location>
        <begin position="12"/>
        <end position="30"/>
    </location>
</feature>